<dbReference type="AlphaFoldDB" id="A0A938WUN8"/>
<dbReference type="RefSeq" id="WP_205104350.1">
    <property type="nucleotide sequence ID" value="NZ_JACJJG010000027.1"/>
</dbReference>
<evidence type="ECO:0000256" key="3">
    <source>
        <dbReference type="ARBA" id="ARBA00022989"/>
    </source>
</evidence>
<gene>
    <name evidence="7" type="ORF">H6A34_06770</name>
</gene>
<evidence type="ECO:0000256" key="4">
    <source>
        <dbReference type="ARBA" id="ARBA00023136"/>
    </source>
</evidence>
<feature type="transmembrane region" description="Helical" evidence="5">
    <location>
        <begin position="51"/>
        <end position="69"/>
    </location>
</feature>
<accession>A0A938WUN8</accession>
<keyword evidence="3 5" id="KW-1133">Transmembrane helix</keyword>
<dbReference type="GO" id="GO:0016020">
    <property type="term" value="C:membrane"/>
    <property type="evidence" value="ECO:0007669"/>
    <property type="project" value="UniProtKB-SubCell"/>
</dbReference>
<feature type="transmembrane region" description="Helical" evidence="5">
    <location>
        <begin position="107"/>
        <end position="126"/>
    </location>
</feature>
<reference evidence="7" key="1">
    <citation type="submission" date="2020-08" db="EMBL/GenBank/DDBJ databases">
        <authorList>
            <person name="Cejkova D."/>
            <person name="Kubasova T."/>
            <person name="Jahodarova E."/>
            <person name="Rychlik I."/>
        </authorList>
    </citation>
    <scope>NUCLEOTIDE SEQUENCE</scope>
    <source>
        <strain evidence="7">An824</strain>
    </source>
</reference>
<evidence type="ECO:0000256" key="2">
    <source>
        <dbReference type="ARBA" id="ARBA00022692"/>
    </source>
</evidence>
<feature type="domain" description="O-antigen ligase-related" evidence="6">
    <location>
        <begin position="178"/>
        <end position="343"/>
    </location>
</feature>
<feature type="transmembrane region" description="Helical" evidence="5">
    <location>
        <begin position="335"/>
        <end position="354"/>
    </location>
</feature>
<comment type="subcellular location">
    <subcellularLocation>
        <location evidence="1">Membrane</location>
        <topology evidence="1">Multi-pass membrane protein</topology>
    </subcellularLocation>
</comment>
<feature type="transmembrane region" description="Helical" evidence="5">
    <location>
        <begin position="213"/>
        <end position="231"/>
    </location>
</feature>
<sequence length="421" mass="47778">MLGSSGGGFGILIDKVIGVKNEDMAVVYTFFISLHLILINRYKFPHAKFMWWYKLFLVFFICDIAFSYIHYGFSFYQILQGGRSYLLIFSLPILFRIKPDELQKLMPILFWITLVTAVLFFCQIIVGQPLMPYDAEPEKDGATGLLRIYNSPALLDLFLALTFVAPRYFGKRVNLYRAIFLVALVCTLGRTGIFSTLMIVILSMLFLGKASKLLKTIAIVGILLIPFIGMISERFDSGGTSEDLSALSASGFKDYNMGEGGTLTYRIAWVYERFDYLIHRPIGEQIFGLGLISDSQPIVNKKYNFMIGLRDESTGETYQLYTPDISYGNLLSRHGFVGSIIYLCMLVNFAIFLYKDRKANAFTIVCSAMIIMLFVGSISGSALSEPKNFVMYFIAMATIFQKYSEYPFKREKDKALFSKIN</sequence>
<dbReference type="Pfam" id="PF04932">
    <property type="entry name" value="Wzy_C"/>
    <property type="match status" value="1"/>
</dbReference>
<dbReference type="InterPro" id="IPR007016">
    <property type="entry name" value="O-antigen_ligase-rel_domated"/>
</dbReference>
<keyword evidence="2 5" id="KW-0812">Transmembrane</keyword>
<evidence type="ECO:0000256" key="5">
    <source>
        <dbReference type="SAM" id="Phobius"/>
    </source>
</evidence>
<feature type="transmembrane region" description="Helical" evidence="5">
    <location>
        <begin position="25"/>
        <end position="44"/>
    </location>
</feature>
<keyword evidence="4 5" id="KW-0472">Membrane</keyword>
<evidence type="ECO:0000256" key="1">
    <source>
        <dbReference type="ARBA" id="ARBA00004141"/>
    </source>
</evidence>
<reference evidence="7" key="2">
    <citation type="journal article" date="2021" name="Sci. Rep.">
        <title>The distribution of antibiotic resistance genes in chicken gut microbiota commensals.</title>
        <authorList>
            <person name="Juricova H."/>
            <person name="Matiasovicova J."/>
            <person name="Kubasova T."/>
            <person name="Cejkova D."/>
            <person name="Rychlik I."/>
        </authorList>
    </citation>
    <scope>NUCLEOTIDE SEQUENCE</scope>
    <source>
        <strain evidence="7">An824</strain>
    </source>
</reference>
<proteinExistence type="predicted"/>
<evidence type="ECO:0000313" key="8">
    <source>
        <dbReference type="Proteomes" id="UP000706891"/>
    </source>
</evidence>
<dbReference type="EMBL" id="JACJJG010000027">
    <property type="protein sequence ID" value="MBM6673575.1"/>
    <property type="molecule type" value="Genomic_DNA"/>
</dbReference>
<feature type="transmembrane region" description="Helical" evidence="5">
    <location>
        <begin position="360"/>
        <end position="383"/>
    </location>
</feature>
<protein>
    <recommendedName>
        <fullName evidence="6">O-antigen ligase-related domain-containing protein</fullName>
    </recommendedName>
</protein>
<organism evidence="7 8">
    <name type="scientific">Marseilla massiliensis</name>
    <dbReference type="NCBI Taxonomy" id="1841864"/>
    <lineage>
        <taxon>Bacteria</taxon>
        <taxon>Pseudomonadati</taxon>
        <taxon>Bacteroidota</taxon>
        <taxon>Bacteroidia</taxon>
        <taxon>Bacteroidales</taxon>
        <taxon>Prevotellaceae</taxon>
        <taxon>Marseilla</taxon>
    </lineage>
</organism>
<comment type="caution">
    <text evidence="7">The sequence shown here is derived from an EMBL/GenBank/DDBJ whole genome shotgun (WGS) entry which is preliminary data.</text>
</comment>
<dbReference type="Proteomes" id="UP000706891">
    <property type="component" value="Unassembled WGS sequence"/>
</dbReference>
<feature type="transmembrane region" description="Helical" evidence="5">
    <location>
        <begin position="178"/>
        <end position="207"/>
    </location>
</feature>
<name>A0A938WUN8_9BACT</name>
<evidence type="ECO:0000313" key="7">
    <source>
        <dbReference type="EMBL" id="MBM6673575.1"/>
    </source>
</evidence>
<keyword evidence="8" id="KW-1185">Reference proteome</keyword>
<evidence type="ECO:0000259" key="6">
    <source>
        <dbReference type="Pfam" id="PF04932"/>
    </source>
</evidence>
<feature type="transmembrane region" description="Helical" evidence="5">
    <location>
        <begin position="75"/>
        <end position="95"/>
    </location>
</feature>